<dbReference type="PANTHER" id="PTHR42693">
    <property type="entry name" value="ARYLSULFATASE FAMILY MEMBER"/>
    <property type="match status" value="1"/>
</dbReference>
<gene>
    <name evidence="6" type="ORF">DES51_104100</name>
</gene>
<keyword evidence="7" id="KW-1185">Reference proteome</keyword>
<comment type="similarity">
    <text evidence="1">Belongs to the sulfatase family.</text>
</comment>
<evidence type="ECO:0000256" key="1">
    <source>
        <dbReference type="ARBA" id="ARBA00008779"/>
    </source>
</evidence>
<name>A0A318KWK8_9FIRM</name>
<evidence type="ECO:0000256" key="4">
    <source>
        <dbReference type="ARBA" id="ARBA00022837"/>
    </source>
</evidence>
<feature type="domain" description="Sulfatase N-terminal" evidence="5">
    <location>
        <begin position="4"/>
        <end position="347"/>
    </location>
</feature>
<keyword evidence="2" id="KW-0479">Metal-binding</keyword>
<keyword evidence="4" id="KW-0106">Calcium</keyword>
<dbReference type="AlphaFoldDB" id="A0A318KWK8"/>
<dbReference type="InterPro" id="IPR050738">
    <property type="entry name" value="Sulfatase"/>
</dbReference>
<dbReference type="InterPro" id="IPR024607">
    <property type="entry name" value="Sulfatase_CS"/>
</dbReference>
<dbReference type="InterPro" id="IPR000917">
    <property type="entry name" value="Sulfatase_N"/>
</dbReference>
<dbReference type="STRING" id="1034346.GCA_000313565_01594"/>
<dbReference type="EMBL" id="QJKH01000004">
    <property type="protein sequence ID" value="PXX80095.1"/>
    <property type="molecule type" value="Genomic_DNA"/>
</dbReference>
<dbReference type="GO" id="GO:0046872">
    <property type="term" value="F:metal ion binding"/>
    <property type="evidence" value="ECO:0007669"/>
    <property type="project" value="UniProtKB-KW"/>
</dbReference>
<proteinExistence type="inferred from homology"/>
<comment type="caution">
    <text evidence="6">The sequence shown here is derived from an EMBL/GenBank/DDBJ whole genome shotgun (WGS) entry which is preliminary data.</text>
</comment>
<dbReference type="Pfam" id="PF00884">
    <property type="entry name" value="Sulfatase"/>
    <property type="match status" value="1"/>
</dbReference>
<keyword evidence="3" id="KW-0378">Hydrolase</keyword>
<dbReference type="RefSeq" id="WP_022937897.1">
    <property type="nucleotide sequence ID" value="NZ_CABKRQ010000004.1"/>
</dbReference>
<evidence type="ECO:0000259" key="5">
    <source>
        <dbReference type="Pfam" id="PF00884"/>
    </source>
</evidence>
<dbReference type="PROSITE" id="PS00149">
    <property type="entry name" value="SULFATASE_2"/>
    <property type="match status" value="1"/>
</dbReference>
<dbReference type="InterPro" id="IPR017850">
    <property type="entry name" value="Alkaline_phosphatase_core_sf"/>
</dbReference>
<dbReference type="PANTHER" id="PTHR42693:SF53">
    <property type="entry name" value="ENDO-4-O-SULFATASE"/>
    <property type="match status" value="1"/>
</dbReference>
<evidence type="ECO:0000313" key="6">
    <source>
        <dbReference type="EMBL" id="PXX80095.1"/>
    </source>
</evidence>
<evidence type="ECO:0000313" key="7">
    <source>
        <dbReference type="Proteomes" id="UP000247612"/>
    </source>
</evidence>
<evidence type="ECO:0000256" key="3">
    <source>
        <dbReference type="ARBA" id="ARBA00022801"/>
    </source>
</evidence>
<reference evidence="6 7" key="1">
    <citation type="submission" date="2018-05" db="EMBL/GenBank/DDBJ databases">
        <title>Genomic Encyclopedia of Type Strains, Phase IV (KMG-IV): sequencing the most valuable type-strain genomes for metagenomic binning, comparative biology and taxonomic classification.</title>
        <authorList>
            <person name="Goeker M."/>
        </authorList>
    </citation>
    <scope>NUCLEOTIDE SEQUENCE [LARGE SCALE GENOMIC DNA]</scope>
    <source>
        <strain evidence="6 7">JC118</strain>
    </source>
</reference>
<dbReference type="Gene3D" id="3.40.720.10">
    <property type="entry name" value="Alkaline Phosphatase, subunit A"/>
    <property type="match status" value="1"/>
</dbReference>
<dbReference type="Proteomes" id="UP000247612">
    <property type="component" value="Unassembled WGS sequence"/>
</dbReference>
<dbReference type="SUPFAM" id="SSF53649">
    <property type="entry name" value="Alkaline phosphatase-like"/>
    <property type="match status" value="1"/>
</dbReference>
<dbReference type="OrthoDB" id="9762324at2"/>
<evidence type="ECO:0000256" key="2">
    <source>
        <dbReference type="ARBA" id="ARBA00022723"/>
    </source>
</evidence>
<protein>
    <submittedName>
        <fullName evidence="6">Choline-sulfatase</fullName>
    </submittedName>
</protein>
<dbReference type="GO" id="GO:0004065">
    <property type="term" value="F:arylsulfatase activity"/>
    <property type="evidence" value="ECO:0007669"/>
    <property type="project" value="TreeGrafter"/>
</dbReference>
<sequence length="534" mass="62037">MNKPNILFITTDQQRYDTIHAHGYEFMHTPNLDRLAHEGCSYTHAFSPNPVCIPARHNILCGLPCKEHTFDDNYFDDSHQIPYDLPTFAQILSDAGYDTIAVGKMHFQPYRRHNGFHRLLLMDEIPRFREDDEYALYLKEKYPHLQSLHGVRHALYMQPQQSLVKEEDHGSSWVAKETINYLKNKSKDKPFMLWAGFIAPHPPFDVPASYAEMYKGKAIPKPSITKTTLSTLAEENKNIADYPNMETLMRARELYYASISFVDKNIGLILDQLEAMGELDNTLILFTSDHGEMLGDLGTYQKFLPYDPSCRVPMILRYPGKVKPNTFCDDFVDLNDILPTFLDAANVPYPSNKELPGASLLKNEKDRSMQYVEHQHGARRWVSLRRGSFKYNYYYGGPREELFDLQNDPQETENLLETKPEAYNAKRLELRRDLIAHEKKWGLEGCIVNDDFVSYPDFTLNFYRECNPPFFPSHLAHEEECQQLWPLEKELLAAIKDEPVVDLNKLDLDYFATRHVLNKEELLKHADDNQPAKK</sequence>
<organism evidence="6 7">
    <name type="scientific">Dielma fastidiosa</name>
    <dbReference type="NCBI Taxonomy" id="1034346"/>
    <lineage>
        <taxon>Bacteria</taxon>
        <taxon>Bacillati</taxon>
        <taxon>Bacillota</taxon>
        <taxon>Erysipelotrichia</taxon>
        <taxon>Erysipelotrichales</taxon>
        <taxon>Erysipelotrichaceae</taxon>
        <taxon>Dielma</taxon>
    </lineage>
</organism>
<accession>A0A318KWK8</accession>